<keyword evidence="2" id="KW-1185">Reference proteome</keyword>
<evidence type="ECO:0000313" key="1">
    <source>
        <dbReference type="EMBL" id="KAG2107157.1"/>
    </source>
</evidence>
<dbReference type="RefSeq" id="XP_041292035.1">
    <property type="nucleotide sequence ID" value="XM_041437520.1"/>
</dbReference>
<reference evidence="1" key="1">
    <citation type="journal article" date="2020" name="New Phytol.">
        <title>Comparative genomics reveals dynamic genome evolution in host specialist ectomycorrhizal fungi.</title>
        <authorList>
            <person name="Lofgren L.A."/>
            <person name="Nguyen N.H."/>
            <person name="Vilgalys R."/>
            <person name="Ruytinx J."/>
            <person name="Liao H.L."/>
            <person name="Branco S."/>
            <person name="Kuo A."/>
            <person name="LaButti K."/>
            <person name="Lipzen A."/>
            <person name="Andreopoulos W."/>
            <person name="Pangilinan J."/>
            <person name="Riley R."/>
            <person name="Hundley H."/>
            <person name="Na H."/>
            <person name="Barry K."/>
            <person name="Grigoriev I.V."/>
            <person name="Stajich J.E."/>
            <person name="Kennedy P.G."/>
        </authorList>
    </citation>
    <scope>NUCLEOTIDE SEQUENCE</scope>
    <source>
        <strain evidence="1">FC423</strain>
    </source>
</reference>
<dbReference type="EMBL" id="JABBWM010000032">
    <property type="protein sequence ID" value="KAG2107157.1"/>
    <property type="molecule type" value="Genomic_DNA"/>
</dbReference>
<dbReference type="AlphaFoldDB" id="A0A9P7F689"/>
<evidence type="ECO:0000313" key="2">
    <source>
        <dbReference type="Proteomes" id="UP000823399"/>
    </source>
</evidence>
<organism evidence="1 2">
    <name type="scientific">Suillus discolor</name>
    <dbReference type="NCBI Taxonomy" id="1912936"/>
    <lineage>
        <taxon>Eukaryota</taxon>
        <taxon>Fungi</taxon>
        <taxon>Dikarya</taxon>
        <taxon>Basidiomycota</taxon>
        <taxon>Agaricomycotina</taxon>
        <taxon>Agaricomycetes</taxon>
        <taxon>Agaricomycetidae</taxon>
        <taxon>Boletales</taxon>
        <taxon>Suillineae</taxon>
        <taxon>Suillaceae</taxon>
        <taxon>Suillus</taxon>
    </lineage>
</organism>
<name>A0A9P7F689_9AGAM</name>
<dbReference type="Proteomes" id="UP000823399">
    <property type="component" value="Unassembled WGS sequence"/>
</dbReference>
<accession>A0A9P7F689</accession>
<dbReference type="OrthoDB" id="10270164at2759"/>
<dbReference type="GeneID" id="64699779"/>
<comment type="caution">
    <text evidence="1">The sequence shown here is derived from an EMBL/GenBank/DDBJ whole genome shotgun (WGS) entry which is preliminary data.</text>
</comment>
<proteinExistence type="predicted"/>
<sequence>MSWMCLTRAHFSMCCAQPSHQHVRVASSAPRHPWTLQRCKDSASPLRTSRQRTPSPLSHRQMILSFNKVGGDGAF</sequence>
<protein>
    <submittedName>
        <fullName evidence="1">Uncharacterized protein</fullName>
    </submittedName>
</protein>
<gene>
    <name evidence="1" type="ORF">F5147DRAFT_697856</name>
</gene>